<evidence type="ECO:0000313" key="3">
    <source>
        <dbReference type="Proteomes" id="UP000094378"/>
    </source>
</evidence>
<organism evidence="2 3">
    <name type="scientific">Spiroplasma helicoides</name>
    <dbReference type="NCBI Taxonomy" id="216938"/>
    <lineage>
        <taxon>Bacteria</taxon>
        <taxon>Bacillati</taxon>
        <taxon>Mycoplasmatota</taxon>
        <taxon>Mollicutes</taxon>
        <taxon>Entomoplasmatales</taxon>
        <taxon>Spiroplasmataceae</taxon>
        <taxon>Spiroplasma</taxon>
    </lineage>
</organism>
<dbReference type="InterPro" id="IPR003029">
    <property type="entry name" value="S1_domain"/>
</dbReference>
<gene>
    <name evidence="2" type="ORF">SHELI_v1c07380</name>
</gene>
<dbReference type="AlphaFoldDB" id="A0A1B3SL97"/>
<dbReference type="RefSeq" id="WP_069116809.1">
    <property type="nucleotide sequence ID" value="NZ_CP017015.1"/>
</dbReference>
<evidence type="ECO:0000259" key="1">
    <source>
        <dbReference type="PROSITE" id="PS50126"/>
    </source>
</evidence>
<keyword evidence="3" id="KW-1185">Reference proteome</keyword>
<name>A0A1B3SL97_9MOLU</name>
<dbReference type="GO" id="GO:0003735">
    <property type="term" value="F:structural constituent of ribosome"/>
    <property type="evidence" value="ECO:0007669"/>
    <property type="project" value="TreeGrafter"/>
</dbReference>
<dbReference type="KEGG" id="shj:SHELI_v1c07380"/>
<dbReference type="SMART" id="SM00316">
    <property type="entry name" value="S1"/>
    <property type="match status" value="1"/>
</dbReference>
<dbReference type="GO" id="GO:0006412">
    <property type="term" value="P:translation"/>
    <property type="evidence" value="ECO:0007669"/>
    <property type="project" value="TreeGrafter"/>
</dbReference>
<proteinExistence type="predicted"/>
<accession>A0A1B3SL97</accession>
<evidence type="ECO:0000313" key="2">
    <source>
        <dbReference type="EMBL" id="AOG60687.1"/>
    </source>
</evidence>
<sequence length="109" mass="12398">MLEKGQKVKAKVTSIVNYGAFCEVVDNESVVKGLIHISEFSDYFVGDISQFVKVGEEIELEVIDFLSDKNQVKLSFKRIRPQLLKEKESKIKETGDGFDNLKNMIPNKD</sequence>
<dbReference type="PROSITE" id="PS50126">
    <property type="entry name" value="S1"/>
    <property type="match status" value="1"/>
</dbReference>
<dbReference type="Pfam" id="PF00575">
    <property type="entry name" value="S1"/>
    <property type="match status" value="1"/>
</dbReference>
<dbReference type="PANTHER" id="PTHR10724">
    <property type="entry name" value="30S RIBOSOMAL PROTEIN S1"/>
    <property type="match status" value="1"/>
</dbReference>
<dbReference type="Proteomes" id="UP000094378">
    <property type="component" value="Chromosome"/>
</dbReference>
<feature type="domain" description="S1 motif" evidence="1">
    <location>
        <begin position="5"/>
        <end position="77"/>
    </location>
</feature>
<dbReference type="OrthoDB" id="9810507at2"/>
<dbReference type="SUPFAM" id="SSF50249">
    <property type="entry name" value="Nucleic acid-binding proteins"/>
    <property type="match status" value="1"/>
</dbReference>
<dbReference type="InterPro" id="IPR050437">
    <property type="entry name" value="Ribos_protein_bS1-like"/>
</dbReference>
<dbReference type="GO" id="GO:0003729">
    <property type="term" value="F:mRNA binding"/>
    <property type="evidence" value="ECO:0007669"/>
    <property type="project" value="TreeGrafter"/>
</dbReference>
<protein>
    <recommendedName>
        <fullName evidence="1">S1 motif domain-containing protein</fullName>
    </recommendedName>
</protein>
<dbReference type="Gene3D" id="2.40.50.140">
    <property type="entry name" value="Nucleic acid-binding proteins"/>
    <property type="match status" value="1"/>
</dbReference>
<dbReference type="InterPro" id="IPR012340">
    <property type="entry name" value="NA-bd_OB-fold"/>
</dbReference>
<dbReference type="STRING" id="216938.SHELI_v1c07380"/>
<dbReference type="PATRIC" id="fig|216938.3.peg.751"/>
<dbReference type="EMBL" id="CP017015">
    <property type="protein sequence ID" value="AOG60687.1"/>
    <property type="molecule type" value="Genomic_DNA"/>
</dbReference>
<reference evidence="2 3" key="1">
    <citation type="submission" date="2016-08" db="EMBL/GenBank/DDBJ databases">
        <title>Complete genome sequence of Spiroplasma helicoides TABS-2 (DSM 22551).</title>
        <authorList>
            <person name="Shen W.-Y."/>
            <person name="Lo W.-S."/>
            <person name="Lai Y.-C."/>
            <person name="Kuo C.-H."/>
        </authorList>
    </citation>
    <scope>NUCLEOTIDE SEQUENCE [LARGE SCALE GENOMIC DNA]</scope>
    <source>
        <strain evidence="2 3">TABS-2</strain>
    </source>
</reference>